<name>A0A1T4YC32_9CLOT</name>
<dbReference type="EMBL" id="FUYH01000032">
    <property type="protein sequence ID" value="SKA98851.1"/>
    <property type="molecule type" value="Genomic_DNA"/>
</dbReference>
<dbReference type="Proteomes" id="UP000190105">
    <property type="component" value="Unassembled WGS sequence"/>
</dbReference>
<keyword evidence="1 2" id="KW-0807">Transducer</keyword>
<feature type="domain" description="Methyl-accepting transducer" evidence="4">
    <location>
        <begin position="162"/>
        <end position="260"/>
    </location>
</feature>
<dbReference type="PANTHER" id="PTHR32089:SF112">
    <property type="entry name" value="LYSOZYME-LIKE PROTEIN-RELATED"/>
    <property type="match status" value="1"/>
</dbReference>
<dbReference type="PANTHER" id="PTHR32089">
    <property type="entry name" value="METHYL-ACCEPTING CHEMOTAXIS PROTEIN MCPB"/>
    <property type="match status" value="1"/>
</dbReference>
<evidence type="ECO:0000256" key="3">
    <source>
        <dbReference type="SAM" id="Coils"/>
    </source>
</evidence>
<dbReference type="STRING" id="1147123.SAMN05443428_1324"/>
<evidence type="ECO:0000256" key="1">
    <source>
        <dbReference type="ARBA" id="ARBA00023224"/>
    </source>
</evidence>
<evidence type="ECO:0000313" key="6">
    <source>
        <dbReference type="Proteomes" id="UP000190105"/>
    </source>
</evidence>
<dbReference type="RefSeq" id="WP_078697616.1">
    <property type="nucleotide sequence ID" value="NZ_FUYH01000032.1"/>
</dbReference>
<dbReference type="SUPFAM" id="SSF51735">
    <property type="entry name" value="NAD(P)-binding Rossmann-fold domains"/>
    <property type="match status" value="1"/>
</dbReference>
<feature type="coiled-coil region" evidence="3">
    <location>
        <begin position="213"/>
        <end position="247"/>
    </location>
</feature>
<dbReference type="PROSITE" id="PS50111">
    <property type="entry name" value="CHEMOTAXIS_TRANSDUC_2"/>
    <property type="match status" value="1"/>
</dbReference>
<dbReference type="AlphaFoldDB" id="A0A1T4YC32"/>
<accession>A0A1T4YC32</accession>
<organism evidence="5 6">
    <name type="scientific">Caloramator quimbayensis</name>
    <dbReference type="NCBI Taxonomy" id="1147123"/>
    <lineage>
        <taxon>Bacteria</taxon>
        <taxon>Bacillati</taxon>
        <taxon>Bacillota</taxon>
        <taxon>Clostridia</taxon>
        <taxon>Eubacteriales</taxon>
        <taxon>Clostridiaceae</taxon>
        <taxon>Caloramator</taxon>
    </lineage>
</organism>
<dbReference type="InterPro" id="IPR036291">
    <property type="entry name" value="NAD(P)-bd_dom_sf"/>
</dbReference>
<reference evidence="6" key="1">
    <citation type="submission" date="2017-02" db="EMBL/GenBank/DDBJ databases">
        <authorList>
            <person name="Varghese N."/>
            <person name="Submissions S."/>
        </authorList>
    </citation>
    <scope>NUCLEOTIDE SEQUENCE [LARGE SCALE GENOMIC DNA]</scope>
    <source>
        <strain evidence="6">USBA 833</strain>
    </source>
</reference>
<gene>
    <name evidence="5" type="ORF">SAMN05443428_1324</name>
</gene>
<dbReference type="GO" id="GO:0016020">
    <property type="term" value="C:membrane"/>
    <property type="evidence" value="ECO:0007669"/>
    <property type="project" value="InterPro"/>
</dbReference>
<dbReference type="Gene3D" id="1.10.287.950">
    <property type="entry name" value="Methyl-accepting chemotaxis protein"/>
    <property type="match status" value="1"/>
</dbReference>
<dbReference type="OrthoDB" id="9816519at2"/>
<dbReference type="SUPFAM" id="SSF58104">
    <property type="entry name" value="Methyl-accepting chemotaxis protein (MCP) signaling domain"/>
    <property type="match status" value="1"/>
</dbReference>
<keyword evidence="3" id="KW-0175">Coiled coil</keyword>
<dbReference type="InterPro" id="IPR004089">
    <property type="entry name" value="MCPsignal_dom"/>
</dbReference>
<sequence>MNIAVVGGGIGGSKIISLLKNVENVNVKIVIDKNFDAIGIKLAKSMNINISQSIDDIDPDQTDIIIEVTGNENVSKIIYEKYGQKCKIIDAEGALLITEIASHDEMIFNKLNKKIEDINNAASIIQLNIKNITNSVEKIDGVSDRLINLANISKQYIKQSDEIIEYVNNIAMQTKVLGINATIEAARAGEHGRTFGVVAKEIQDLAGNSESYAKNINNILTKLAEEIDKLNNEVSTLEKLSQKQIEATEVVNSTMNNLMV</sequence>
<dbReference type="Pfam" id="PF00015">
    <property type="entry name" value="MCPsignal"/>
    <property type="match status" value="1"/>
</dbReference>
<evidence type="ECO:0000259" key="4">
    <source>
        <dbReference type="PROSITE" id="PS50111"/>
    </source>
</evidence>
<protein>
    <submittedName>
        <fullName evidence="5">Semialdehyde dehydrogenase, NAD binding domain</fullName>
    </submittedName>
</protein>
<dbReference type="GO" id="GO:0007165">
    <property type="term" value="P:signal transduction"/>
    <property type="evidence" value="ECO:0007669"/>
    <property type="project" value="UniProtKB-KW"/>
</dbReference>
<keyword evidence="6" id="KW-1185">Reference proteome</keyword>
<evidence type="ECO:0000313" key="5">
    <source>
        <dbReference type="EMBL" id="SKA98851.1"/>
    </source>
</evidence>
<proteinExistence type="predicted"/>
<evidence type="ECO:0000256" key="2">
    <source>
        <dbReference type="PROSITE-ProRule" id="PRU00284"/>
    </source>
</evidence>